<dbReference type="InterPro" id="IPR031341">
    <property type="entry name" value="Methyltr_RsmF_N"/>
</dbReference>
<comment type="similarity">
    <text evidence="6">Belongs to the class I-like SAM-binding methyltransferase superfamily. RsmB/NOP family.</text>
</comment>
<gene>
    <name evidence="8" type="ORF">NG821_09395</name>
</gene>
<dbReference type="CDD" id="cd02440">
    <property type="entry name" value="AdoMet_MTases"/>
    <property type="match status" value="1"/>
</dbReference>
<dbReference type="InterPro" id="IPR023267">
    <property type="entry name" value="RCMT"/>
</dbReference>
<accession>A0ABT1BY87</accession>
<reference evidence="8 9" key="1">
    <citation type="submission" date="2022-06" db="EMBL/GenBank/DDBJ databases">
        <title>A taxonomic note on the genus Prevotella: Description of four novel genera and emended description of the genera Hallella and Xylanibacter.</title>
        <authorList>
            <person name="Hitch T.C.A."/>
        </authorList>
    </citation>
    <scope>NUCLEOTIDE SEQUENCE [LARGE SCALE GENOMIC DNA]</scope>
    <source>
        <strain evidence="8 9">DSM 100619</strain>
    </source>
</reference>
<evidence type="ECO:0000256" key="3">
    <source>
        <dbReference type="ARBA" id="ARBA00022679"/>
    </source>
</evidence>
<dbReference type="InterPro" id="IPR001678">
    <property type="entry name" value="MeTrfase_RsmB-F_NOP2_dom"/>
</dbReference>
<dbReference type="Gene3D" id="3.30.70.1170">
    <property type="entry name" value="Sun protein, domain 3"/>
    <property type="match status" value="1"/>
</dbReference>
<evidence type="ECO:0000313" key="9">
    <source>
        <dbReference type="Proteomes" id="UP001204015"/>
    </source>
</evidence>
<feature type="active site" description="Nucleophile" evidence="6">
    <location>
        <position position="231"/>
    </location>
</feature>
<organism evidence="8 9">
    <name type="scientific">Segatella cerevisiae</name>
    <dbReference type="NCBI Taxonomy" id="2053716"/>
    <lineage>
        <taxon>Bacteria</taxon>
        <taxon>Pseudomonadati</taxon>
        <taxon>Bacteroidota</taxon>
        <taxon>Bacteroidia</taxon>
        <taxon>Bacteroidales</taxon>
        <taxon>Prevotellaceae</taxon>
        <taxon>Segatella</taxon>
    </lineage>
</organism>
<dbReference type="RefSeq" id="WP_252761406.1">
    <property type="nucleotide sequence ID" value="NZ_JAMXLY010000037.1"/>
</dbReference>
<evidence type="ECO:0000313" key="8">
    <source>
        <dbReference type="EMBL" id="MCO6026048.1"/>
    </source>
</evidence>
<feature type="binding site" evidence="6">
    <location>
        <position position="134"/>
    </location>
    <ligand>
        <name>S-adenosyl-L-methionine</name>
        <dbReference type="ChEBI" id="CHEBI:59789"/>
    </ligand>
</feature>
<dbReference type="PRINTS" id="PR02008">
    <property type="entry name" value="RCMTFAMILY"/>
</dbReference>
<dbReference type="InterPro" id="IPR027391">
    <property type="entry name" value="Nol1_Nop2_Fmu_2"/>
</dbReference>
<comment type="caution">
    <text evidence="6">Lacks conserved residue(s) required for the propagation of feature annotation.</text>
</comment>
<keyword evidence="9" id="KW-1185">Reference proteome</keyword>
<comment type="caution">
    <text evidence="8">The sequence shown here is derived from an EMBL/GenBank/DDBJ whole genome shotgun (WGS) entry which is preliminary data.</text>
</comment>
<dbReference type="Pfam" id="PF13636">
    <property type="entry name" value="Methyltranf_PUA"/>
    <property type="match status" value="1"/>
</dbReference>
<keyword evidence="1" id="KW-0963">Cytoplasm</keyword>
<feature type="domain" description="SAM-dependent MTase RsmB/NOP-type" evidence="7">
    <location>
        <begin position="11"/>
        <end position="302"/>
    </location>
</feature>
<dbReference type="SUPFAM" id="SSF53335">
    <property type="entry name" value="S-adenosyl-L-methionine-dependent methyltransferases"/>
    <property type="match status" value="1"/>
</dbReference>
<dbReference type="EMBL" id="JAMXLY010000037">
    <property type="protein sequence ID" value="MCO6026048.1"/>
    <property type="molecule type" value="Genomic_DNA"/>
</dbReference>
<dbReference type="Gene3D" id="2.30.130.60">
    <property type="match status" value="1"/>
</dbReference>
<dbReference type="Gene3D" id="3.40.50.150">
    <property type="entry name" value="Vaccinia Virus protein VP39"/>
    <property type="match status" value="1"/>
</dbReference>
<evidence type="ECO:0000256" key="6">
    <source>
        <dbReference type="PROSITE-ProRule" id="PRU01023"/>
    </source>
</evidence>
<dbReference type="Pfam" id="PF17125">
    <property type="entry name" value="Methyltr_RsmF_N"/>
    <property type="match status" value="1"/>
</dbReference>
<keyword evidence="2 6" id="KW-0489">Methyltransferase</keyword>
<evidence type="ECO:0000256" key="2">
    <source>
        <dbReference type="ARBA" id="ARBA00022603"/>
    </source>
</evidence>
<keyword evidence="4 6" id="KW-0949">S-adenosyl-L-methionine</keyword>
<dbReference type="InterPro" id="IPR029063">
    <property type="entry name" value="SAM-dependent_MTases_sf"/>
</dbReference>
<evidence type="ECO:0000256" key="4">
    <source>
        <dbReference type="ARBA" id="ARBA00022691"/>
    </source>
</evidence>
<keyword evidence="3 6" id="KW-0808">Transferase</keyword>
<name>A0ABT1BY87_9BACT</name>
<dbReference type="Proteomes" id="UP001204015">
    <property type="component" value="Unassembled WGS sequence"/>
</dbReference>
<evidence type="ECO:0000256" key="1">
    <source>
        <dbReference type="ARBA" id="ARBA00022490"/>
    </source>
</evidence>
<dbReference type="InterPro" id="IPR049560">
    <property type="entry name" value="MeTrfase_RsmB-F_NOP2_cat"/>
</dbReference>
<dbReference type="PROSITE" id="PS51686">
    <property type="entry name" value="SAM_MT_RSMB_NOP"/>
    <property type="match status" value="1"/>
</dbReference>
<sequence>MELPEAFESYTRGLMGEQLYRQFREGLDQPSPVSIRFNPFKYTLDTKDIPDSKSEVPWCRSGIYLKQRPAFTFDPLLHAGVYYVQEASSMFLDHVLRQVIDHPVTVLDLCAAPGGKTTCAMSALPQGSLLFSNEPIRNRAQILNENVLKFGHPDIIVTNNYAKDYQQSGIQFDLILTDVPCSGEGMFRKDENAIREWSTGKVEQCRMLQREIVSDIWHCLKPGGILIYSTCTFNSLEDEENVLWITSQLGADFIPIKTPQEWNITGALLPKPDTSQKPLPVYRFIPGKTKGEGLFMAVLKKHGTDTSAERPSWKALEKRAARSLHILSHGIRPDERKGKSLVPDISKALSLRSDKDAYPKINVSYTQAIAYLRKEVLTLPPDSPTGFVLICYQDFPLGFAKNIGHRANNLYPKEWKINSTHIPTENNKIINI</sequence>
<keyword evidence="5 6" id="KW-0694">RNA-binding</keyword>
<feature type="binding site" evidence="6">
    <location>
        <position position="178"/>
    </location>
    <ligand>
        <name>S-adenosyl-L-methionine</name>
        <dbReference type="ChEBI" id="CHEBI:59789"/>
    </ligand>
</feature>
<dbReference type="PANTHER" id="PTHR22807">
    <property type="entry name" value="NOP2 YEAST -RELATED NOL1/NOP2/FMU SUN DOMAIN-CONTAINING"/>
    <property type="match status" value="1"/>
</dbReference>
<proteinExistence type="inferred from homology"/>
<feature type="binding site" evidence="6">
    <location>
        <begin position="110"/>
        <end position="116"/>
    </location>
    <ligand>
        <name>S-adenosyl-L-methionine</name>
        <dbReference type="ChEBI" id="CHEBI:59789"/>
    </ligand>
</feature>
<evidence type="ECO:0000256" key="5">
    <source>
        <dbReference type="ARBA" id="ARBA00022884"/>
    </source>
</evidence>
<evidence type="ECO:0000259" key="7">
    <source>
        <dbReference type="PROSITE" id="PS51686"/>
    </source>
</evidence>
<dbReference type="PANTHER" id="PTHR22807:SF30">
    <property type="entry name" value="28S RRNA (CYTOSINE(4447)-C(5))-METHYLTRANSFERASE-RELATED"/>
    <property type="match status" value="1"/>
</dbReference>
<protein>
    <recommendedName>
        <fullName evidence="7">SAM-dependent MTase RsmB/NOP-type domain-containing protein</fullName>
    </recommendedName>
</protein>
<dbReference type="Pfam" id="PF01189">
    <property type="entry name" value="Methyltr_RsmB-F"/>
    <property type="match status" value="1"/>
</dbReference>